<feature type="coiled-coil region" evidence="1">
    <location>
        <begin position="74"/>
        <end position="106"/>
    </location>
</feature>
<name>A0A7Y0KAF6_9BACI</name>
<feature type="domain" description="NERD" evidence="2">
    <location>
        <begin position="154"/>
        <end position="255"/>
    </location>
</feature>
<keyword evidence="4" id="KW-1185">Reference proteome</keyword>
<evidence type="ECO:0000313" key="3">
    <source>
        <dbReference type="EMBL" id="NMO78854.1"/>
    </source>
</evidence>
<gene>
    <name evidence="3" type="ORF">HHU08_17880</name>
</gene>
<dbReference type="InterPro" id="IPR011528">
    <property type="entry name" value="NERD"/>
</dbReference>
<dbReference type="AlphaFoldDB" id="A0A7Y0KAF6"/>
<dbReference type="EMBL" id="JABBPK010000001">
    <property type="protein sequence ID" value="NMO78854.1"/>
    <property type="molecule type" value="Genomic_DNA"/>
</dbReference>
<reference evidence="3 4" key="1">
    <citation type="submission" date="2020-04" db="EMBL/GenBank/DDBJ databases">
        <title>Bacillus sp. UniB3 isolated from commercial digestive syrup.</title>
        <authorList>
            <person name="Thorat V."/>
            <person name="Kirdat K."/>
            <person name="Tiwarekar B."/>
            <person name="Yadav A."/>
        </authorList>
    </citation>
    <scope>NUCLEOTIDE SEQUENCE [LARGE SCALE GENOMIC DNA]</scope>
    <source>
        <strain evidence="3 4">UniB3</strain>
    </source>
</reference>
<proteinExistence type="predicted"/>
<evidence type="ECO:0000313" key="4">
    <source>
        <dbReference type="Proteomes" id="UP000588491"/>
    </source>
</evidence>
<protein>
    <submittedName>
        <fullName evidence="3">NERD domain-containing protein</fullName>
    </submittedName>
</protein>
<evidence type="ECO:0000259" key="2">
    <source>
        <dbReference type="Pfam" id="PF08378"/>
    </source>
</evidence>
<evidence type="ECO:0000256" key="1">
    <source>
        <dbReference type="SAM" id="Coils"/>
    </source>
</evidence>
<dbReference type="Pfam" id="PF08378">
    <property type="entry name" value="NERD"/>
    <property type="match status" value="1"/>
</dbReference>
<comment type="caution">
    <text evidence="3">The sequence shown here is derived from an EMBL/GenBank/DDBJ whole genome shotgun (WGS) entry which is preliminary data.</text>
</comment>
<keyword evidence="1" id="KW-0175">Coiled coil</keyword>
<organism evidence="3 4">
    <name type="scientific">Niallia alba</name>
    <dbReference type="NCBI Taxonomy" id="2729105"/>
    <lineage>
        <taxon>Bacteria</taxon>
        <taxon>Bacillati</taxon>
        <taxon>Bacillota</taxon>
        <taxon>Bacilli</taxon>
        <taxon>Bacillales</taxon>
        <taxon>Bacillaceae</taxon>
        <taxon>Niallia</taxon>
    </lineage>
</organism>
<dbReference type="RefSeq" id="WP_169188986.1">
    <property type="nucleotide sequence ID" value="NZ_JABBPK010000001.1"/>
</dbReference>
<dbReference type="Proteomes" id="UP000588491">
    <property type="component" value="Unassembled WGS sequence"/>
</dbReference>
<sequence>MAQLIKLQDYVSRYEQNIVLYPSRFVRLKKQQWIGLKKAFETKDRSLFYMENEREEDWMIESPSFLERVKKTILNRNKMEEAELTNEKEREEKEEVEELNFDYDAKKYSHPKTLDELKQQFLNQLFEFQLKWASSTLTEISKVTKTLYYDDLLKYYLQRFPDTFLVLYQPLFQLKNAPVELDTIIITPTDIWCIHVLEAENSAVFVGSNEKFWVKKKRDKEKKILSPVISINRTETIVKSILDKYDITLPVHKVILTRNGYVDFPSAPYDLKVIEKRNYEEWFHKMRSHHSPIKAIQLKAAESLLHYGLTNSKRRYEWDTEET</sequence>
<accession>A0A7Y0KAF6</accession>